<dbReference type="EMBL" id="JAPFFF010000006">
    <property type="protein sequence ID" value="KAK8888022.1"/>
    <property type="molecule type" value="Genomic_DNA"/>
</dbReference>
<proteinExistence type="predicted"/>
<sequence length="172" mass="20515">MIQKLIEFQRAFNNHHINLSIPCRNKIIQDFTCYLFTELSHSDDLSDLVKKSEIVIIDKIFEHNNPYFVIFIDKAILFIPRCEISKFSNLIKKEERLYTTIASKKMTEEQLSHELNINFYENINEYEKEIYNDTIKSFSKKFSISDDNHNDVKEVWRLILPSFSAYFINKSS</sequence>
<evidence type="ECO:0000313" key="1">
    <source>
        <dbReference type="EMBL" id="KAK8888022.1"/>
    </source>
</evidence>
<accession>A0ABR2KA62</accession>
<gene>
    <name evidence="1" type="ORF">M9Y10_039082</name>
</gene>
<reference evidence="1 2" key="1">
    <citation type="submission" date="2024-04" db="EMBL/GenBank/DDBJ databases">
        <title>Tritrichomonas musculus Genome.</title>
        <authorList>
            <person name="Alves-Ferreira E."/>
            <person name="Grigg M."/>
            <person name="Lorenzi H."/>
            <person name="Galac M."/>
        </authorList>
    </citation>
    <scope>NUCLEOTIDE SEQUENCE [LARGE SCALE GENOMIC DNA]</scope>
    <source>
        <strain evidence="1 2">EAF2021</strain>
    </source>
</reference>
<organism evidence="1 2">
    <name type="scientific">Tritrichomonas musculus</name>
    <dbReference type="NCBI Taxonomy" id="1915356"/>
    <lineage>
        <taxon>Eukaryota</taxon>
        <taxon>Metamonada</taxon>
        <taxon>Parabasalia</taxon>
        <taxon>Tritrichomonadida</taxon>
        <taxon>Tritrichomonadidae</taxon>
        <taxon>Tritrichomonas</taxon>
    </lineage>
</organism>
<dbReference type="Proteomes" id="UP001470230">
    <property type="component" value="Unassembled WGS sequence"/>
</dbReference>
<keyword evidence="2" id="KW-1185">Reference proteome</keyword>
<evidence type="ECO:0000313" key="2">
    <source>
        <dbReference type="Proteomes" id="UP001470230"/>
    </source>
</evidence>
<protein>
    <submittedName>
        <fullName evidence="1">Uncharacterized protein</fullName>
    </submittedName>
</protein>
<comment type="caution">
    <text evidence="1">The sequence shown here is derived from an EMBL/GenBank/DDBJ whole genome shotgun (WGS) entry which is preliminary data.</text>
</comment>
<name>A0ABR2KA62_9EUKA</name>